<evidence type="ECO:0000313" key="4">
    <source>
        <dbReference type="Proteomes" id="UP001530315"/>
    </source>
</evidence>
<keyword evidence="4" id="KW-1185">Reference proteome</keyword>
<evidence type="ECO:0000256" key="2">
    <source>
        <dbReference type="SAM" id="SignalP"/>
    </source>
</evidence>
<reference evidence="3 4" key="1">
    <citation type="submission" date="2024-10" db="EMBL/GenBank/DDBJ databases">
        <title>Updated reference genomes for cyclostephanoid diatoms.</title>
        <authorList>
            <person name="Roberts W.R."/>
            <person name="Alverson A.J."/>
        </authorList>
    </citation>
    <scope>NUCLEOTIDE SEQUENCE [LARGE SCALE GENOMIC DNA]</scope>
    <source>
        <strain evidence="3 4">AJA276-08</strain>
    </source>
</reference>
<feature type="signal peptide" evidence="2">
    <location>
        <begin position="1"/>
        <end position="38"/>
    </location>
</feature>
<keyword evidence="2" id="KW-0732">Signal</keyword>
<accession>A0ABD3MJQ3</accession>
<sequence length="380" mass="39826">MTRAAASSASPSFHRRRGRTIPPLSLLLLLLLLTVLRPNPPSPLAACAFSPNPFPVRRTTIPTSSTAPLGGPVARDGTPPHCRCGGVGVAVPPRSLACAPPDGVDDPGVHDDDGSTPSSSSSSSSWGGRAGDAVRSASGIRPSLHPTTINCVAEALLLRCPSVVLRSRDDCRRPSSSDVVVAIDAGDPSNEPIDVAVAAGDIALAAIRRRRDAAGADGDASSAFDADEAQTISGRVVGVVMRMRDLERELVRRVGGSDWVMRYGEEGTFGVLGEECRGFGSTTSLAGAATDDEDDVVLGGGGRPSPTEVLLAERIRADPLFRMNRAECLLALFLETVERPRLEALGMKVPGGSDVDFVDDDRLGVLMTKPLPRGNRSERL</sequence>
<dbReference type="AlphaFoldDB" id="A0ABD3MJQ3"/>
<proteinExistence type="predicted"/>
<protein>
    <submittedName>
        <fullName evidence="3">Uncharacterized protein</fullName>
    </submittedName>
</protein>
<feature type="region of interest" description="Disordered" evidence="1">
    <location>
        <begin position="96"/>
        <end position="140"/>
    </location>
</feature>
<dbReference type="Proteomes" id="UP001530315">
    <property type="component" value="Unassembled WGS sequence"/>
</dbReference>
<gene>
    <name evidence="3" type="ORF">ACHAW5_007335</name>
</gene>
<comment type="caution">
    <text evidence="3">The sequence shown here is derived from an EMBL/GenBank/DDBJ whole genome shotgun (WGS) entry which is preliminary data.</text>
</comment>
<name>A0ABD3MJQ3_9STRA</name>
<evidence type="ECO:0000256" key="1">
    <source>
        <dbReference type="SAM" id="MobiDB-lite"/>
    </source>
</evidence>
<evidence type="ECO:0000313" key="3">
    <source>
        <dbReference type="EMBL" id="KAL3763046.1"/>
    </source>
</evidence>
<dbReference type="EMBL" id="JALLAZ020001813">
    <property type="protein sequence ID" value="KAL3763046.1"/>
    <property type="molecule type" value="Genomic_DNA"/>
</dbReference>
<organism evidence="3 4">
    <name type="scientific">Stephanodiscus triporus</name>
    <dbReference type="NCBI Taxonomy" id="2934178"/>
    <lineage>
        <taxon>Eukaryota</taxon>
        <taxon>Sar</taxon>
        <taxon>Stramenopiles</taxon>
        <taxon>Ochrophyta</taxon>
        <taxon>Bacillariophyta</taxon>
        <taxon>Coscinodiscophyceae</taxon>
        <taxon>Thalassiosirophycidae</taxon>
        <taxon>Stephanodiscales</taxon>
        <taxon>Stephanodiscaceae</taxon>
        <taxon>Stephanodiscus</taxon>
    </lineage>
</organism>
<feature type="chain" id="PRO_5044779747" evidence="2">
    <location>
        <begin position="39"/>
        <end position="380"/>
    </location>
</feature>